<feature type="transmembrane region" description="Helical" evidence="1">
    <location>
        <begin position="338"/>
        <end position="356"/>
    </location>
</feature>
<organism evidence="2 3">
    <name type="scientific">Herbaspirillum aquaticum</name>
    <dbReference type="NCBI Taxonomy" id="568783"/>
    <lineage>
        <taxon>Bacteria</taxon>
        <taxon>Pseudomonadati</taxon>
        <taxon>Pseudomonadota</taxon>
        <taxon>Betaproteobacteria</taxon>
        <taxon>Burkholderiales</taxon>
        <taxon>Oxalobacteraceae</taxon>
        <taxon>Herbaspirillum</taxon>
    </lineage>
</organism>
<feature type="transmembrane region" description="Helical" evidence="1">
    <location>
        <begin position="147"/>
        <end position="166"/>
    </location>
</feature>
<gene>
    <name evidence="2" type="ORF">CEJ45_11395</name>
</gene>
<accession>A0A225STG2</accession>
<dbReference type="Proteomes" id="UP000214747">
    <property type="component" value="Unassembled WGS sequence"/>
</dbReference>
<keyword evidence="1" id="KW-1133">Transmembrane helix</keyword>
<feature type="transmembrane region" description="Helical" evidence="1">
    <location>
        <begin position="224"/>
        <end position="244"/>
    </location>
</feature>
<feature type="transmembrane region" description="Helical" evidence="1">
    <location>
        <begin position="186"/>
        <end position="212"/>
    </location>
</feature>
<sequence length="466" mass="51090">MASTFPTFSRTGSRFTDARLAAIAHVLLLSGAVAVFAWIAWNAWHAIAAVDDFCYGYGAQERGLWSNLVFEYFNWGGRFAATVLISSFAGARTLLLDHYYLVPLTILLLNLLAARVFLSAVGLRSWSFYVLFCMMLLATFRMRESLFWLSGGATYGTACALLLLLMAQEWKIYSGAVEAKGMRLVWLALGGFLLAGFNEVASLVHLTLVVLLSGSLLLRQRRGALYLLAALGALAGTLVAGLAPGNFARAATTAHDTSLVSALLLSLGLLFKKYAATLILHSLIFFVIMWACRIAPWTRPQGWQPAVLIGVLLLALWAGIFPRAYALNELGPERSRTIDFLLVNVMAMIAALWLNGKRSARDDTPRPIVAGLLSVVVLGAVASAVLVPAATVLPVWSGLQESAALRRLMDERIVTIEQSDHQSVVVKAYTREPKPVTYFNDVLSDPRQWENICFANYFHLKEVSAR</sequence>
<comment type="caution">
    <text evidence="2">The sequence shown here is derived from an EMBL/GenBank/DDBJ whole genome shotgun (WGS) entry which is preliminary data.</text>
</comment>
<feature type="transmembrane region" description="Helical" evidence="1">
    <location>
        <begin position="303"/>
        <end position="326"/>
    </location>
</feature>
<dbReference type="RefSeq" id="WP_088755230.1">
    <property type="nucleotide sequence ID" value="NZ_JARJFG010000054.1"/>
</dbReference>
<feature type="transmembrane region" description="Helical" evidence="1">
    <location>
        <begin position="368"/>
        <end position="399"/>
    </location>
</feature>
<keyword evidence="1" id="KW-0472">Membrane</keyword>
<protein>
    <recommendedName>
        <fullName evidence="4">Transmembrane protein</fullName>
    </recommendedName>
</protein>
<evidence type="ECO:0000313" key="3">
    <source>
        <dbReference type="Proteomes" id="UP000214747"/>
    </source>
</evidence>
<keyword evidence="1" id="KW-0812">Transmembrane</keyword>
<feature type="transmembrane region" description="Helical" evidence="1">
    <location>
        <begin position="72"/>
        <end position="91"/>
    </location>
</feature>
<feature type="transmembrane region" description="Helical" evidence="1">
    <location>
        <begin position="278"/>
        <end position="297"/>
    </location>
</feature>
<evidence type="ECO:0000256" key="1">
    <source>
        <dbReference type="SAM" id="Phobius"/>
    </source>
</evidence>
<dbReference type="EMBL" id="NJGV01000009">
    <property type="protein sequence ID" value="OWY34444.1"/>
    <property type="molecule type" value="Genomic_DNA"/>
</dbReference>
<dbReference type="InterPro" id="IPR045691">
    <property type="entry name" value="DUF6056"/>
</dbReference>
<feature type="transmembrane region" description="Helical" evidence="1">
    <location>
        <begin position="20"/>
        <end position="41"/>
    </location>
</feature>
<evidence type="ECO:0008006" key="4">
    <source>
        <dbReference type="Google" id="ProtNLM"/>
    </source>
</evidence>
<keyword evidence="3" id="KW-1185">Reference proteome</keyword>
<dbReference type="AlphaFoldDB" id="A0A225STG2"/>
<dbReference type="Pfam" id="PF19528">
    <property type="entry name" value="DUF6056"/>
    <property type="match status" value="1"/>
</dbReference>
<evidence type="ECO:0000313" key="2">
    <source>
        <dbReference type="EMBL" id="OWY34444.1"/>
    </source>
</evidence>
<proteinExistence type="predicted"/>
<reference evidence="2 3" key="1">
    <citation type="journal article" date="2010" name="Int. J. Syst. Evol. Microbiol.">
        <title>Reclassification of Herbaspirillum putei as a later heterotypic synonym of Herbaspirillum huttiense, with the description of H. huttiense subsp. huttiense subsp. nov. and H. huttiense subsp. putei subsp. nov., comb. nov., and description of Herbaspirillum aquaticum sp. nov.</title>
        <authorList>
            <person name="Dobritsa A.P."/>
            <person name="Reddy M.C."/>
            <person name="Samadpour M."/>
        </authorList>
    </citation>
    <scope>NUCLEOTIDE SEQUENCE [LARGE SCALE GENOMIC DNA]</scope>
    <source>
        <strain evidence="2 3">IEH 4430</strain>
    </source>
</reference>
<name>A0A225STG2_9BURK</name>